<protein>
    <recommendedName>
        <fullName evidence="1">Peptidase M13 C-terminal domain-containing protein</fullName>
    </recommendedName>
</protein>
<accession>A0A9J6ETT5</accession>
<dbReference type="SUPFAM" id="SSF55486">
    <property type="entry name" value="Metalloproteases ('zincins'), catalytic domain"/>
    <property type="match status" value="1"/>
</dbReference>
<dbReference type="PROSITE" id="PS51885">
    <property type="entry name" value="NEPRILYSIN"/>
    <property type="match status" value="1"/>
</dbReference>
<dbReference type="Proteomes" id="UP000821866">
    <property type="component" value="Chromosome 10"/>
</dbReference>
<dbReference type="AlphaFoldDB" id="A0A9J6ETT5"/>
<dbReference type="Gene3D" id="3.40.390.10">
    <property type="entry name" value="Collagenase (Catalytic Domain)"/>
    <property type="match status" value="1"/>
</dbReference>
<gene>
    <name evidence="2" type="ORF">HPB51_015054</name>
</gene>
<dbReference type="InterPro" id="IPR000718">
    <property type="entry name" value="Peptidase_M13"/>
</dbReference>
<dbReference type="GO" id="GO:0004222">
    <property type="term" value="F:metalloendopeptidase activity"/>
    <property type="evidence" value="ECO:0007669"/>
    <property type="project" value="InterPro"/>
</dbReference>
<comment type="caution">
    <text evidence="2">The sequence shown here is derived from an EMBL/GenBank/DDBJ whole genome shotgun (WGS) entry which is preliminary data.</text>
</comment>
<dbReference type="PANTHER" id="PTHR11733:SF241">
    <property type="entry name" value="GH26575P-RELATED"/>
    <property type="match status" value="1"/>
</dbReference>
<evidence type="ECO:0000259" key="1">
    <source>
        <dbReference type="Pfam" id="PF01431"/>
    </source>
</evidence>
<name>A0A9J6ETT5_RHIMP</name>
<organism evidence="2 3">
    <name type="scientific">Rhipicephalus microplus</name>
    <name type="common">Cattle tick</name>
    <name type="synonym">Boophilus microplus</name>
    <dbReference type="NCBI Taxonomy" id="6941"/>
    <lineage>
        <taxon>Eukaryota</taxon>
        <taxon>Metazoa</taxon>
        <taxon>Ecdysozoa</taxon>
        <taxon>Arthropoda</taxon>
        <taxon>Chelicerata</taxon>
        <taxon>Arachnida</taxon>
        <taxon>Acari</taxon>
        <taxon>Parasitiformes</taxon>
        <taxon>Ixodida</taxon>
        <taxon>Ixodoidea</taxon>
        <taxon>Ixodidae</taxon>
        <taxon>Rhipicephalinae</taxon>
        <taxon>Rhipicephalus</taxon>
        <taxon>Boophilus</taxon>
    </lineage>
</organism>
<evidence type="ECO:0000313" key="2">
    <source>
        <dbReference type="EMBL" id="KAH8037620.1"/>
    </source>
</evidence>
<dbReference type="Pfam" id="PF01431">
    <property type="entry name" value="Peptidase_M13"/>
    <property type="match status" value="1"/>
</dbReference>
<dbReference type="InterPro" id="IPR024079">
    <property type="entry name" value="MetalloPept_cat_dom_sf"/>
</dbReference>
<dbReference type="PANTHER" id="PTHR11733">
    <property type="entry name" value="ZINC METALLOPROTEASE FAMILY M13 NEPRILYSIN-RELATED"/>
    <property type="match status" value="1"/>
</dbReference>
<feature type="domain" description="Peptidase M13 C-terminal" evidence="1">
    <location>
        <begin position="133"/>
        <end position="217"/>
    </location>
</feature>
<dbReference type="InterPro" id="IPR018497">
    <property type="entry name" value="Peptidase_M13_C"/>
</dbReference>
<reference evidence="2" key="2">
    <citation type="submission" date="2021-09" db="EMBL/GenBank/DDBJ databases">
        <authorList>
            <person name="Jia N."/>
            <person name="Wang J."/>
            <person name="Shi W."/>
            <person name="Du L."/>
            <person name="Sun Y."/>
            <person name="Zhan W."/>
            <person name="Jiang J."/>
            <person name="Wang Q."/>
            <person name="Zhang B."/>
            <person name="Ji P."/>
            <person name="Sakyi L.B."/>
            <person name="Cui X."/>
            <person name="Yuan T."/>
            <person name="Jiang B."/>
            <person name="Yang W."/>
            <person name="Lam T.T.-Y."/>
            <person name="Chang Q."/>
            <person name="Ding S."/>
            <person name="Wang X."/>
            <person name="Zhu J."/>
            <person name="Ruan X."/>
            <person name="Zhao L."/>
            <person name="Wei J."/>
            <person name="Que T."/>
            <person name="Du C."/>
            <person name="Cheng J."/>
            <person name="Dai P."/>
            <person name="Han X."/>
            <person name="Huang E."/>
            <person name="Gao Y."/>
            <person name="Liu J."/>
            <person name="Shao H."/>
            <person name="Ye R."/>
            <person name="Li L."/>
            <person name="Wei W."/>
            <person name="Wang X."/>
            <person name="Wang C."/>
            <person name="Huo Q."/>
            <person name="Li W."/>
            <person name="Guo W."/>
            <person name="Chen H."/>
            <person name="Chen S."/>
            <person name="Zhou L."/>
            <person name="Zhou L."/>
            <person name="Ni X."/>
            <person name="Tian J."/>
            <person name="Zhou Y."/>
            <person name="Sheng Y."/>
            <person name="Liu T."/>
            <person name="Pan Y."/>
            <person name="Xia L."/>
            <person name="Li J."/>
            <person name="Zhao F."/>
            <person name="Cao W."/>
        </authorList>
    </citation>
    <scope>NUCLEOTIDE SEQUENCE</scope>
    <source>
        <strain evidence="2">Rmic-2018</strain>
        <tissue evidence="2">Larvae</tissue>
    </source>
</reference>
<dbReference type="GO" id="GO:0005886">
    <property type="term" value="C:plasma membrane"/>
    <property type="evidence" value="ECO:0007669"/>
    <property type="project" value="TreeGrafter"/>
</dbReference>
<keyword evidence="3" id="KW-1185">Reference proteome</keyword>
<reference evidence="2" key="1">
    <citation type="journal article" date="2020" name="Cell">
        <title>Large-Scale Comparative Analyses of Tick Genomes Elucidate Their Genetic Diversity and Vector Capacities.</title>
        <authorList>
            <consortium name="Tick Genome and Microbiome Consortium (TIGMIC)"/>
            <person name="Jia N."/>
            <person name="Wang J."/>
            <person name="Shi W."/>
            <person name="Du L."/>
            <person name="Sun Y."/>
            <person name="Zhan W."/>
            <person name="Jiang J.F."/>
            <person name="Wang Q."/>
            <person name="Zhang B."/>
            <person name="Ji P."/>
            <person name="Bell-Sakyi L."/>
            <person name="Cui X.M."/>
            <person name="Yuan T.T."/>
            <person name="Jiang B.G."/>
            <person name="Yang W.F."/>
            <person name="Lam T.T."/>
            <person name="Chang Q.C."/>
            <person name="Ding S.J."/>
            <person name="Wang X.J."/>
            <person name="Zhu J.G."/>
            <person name="Ruan X.D."/>
            <person name="Zhao L."/>
            <person name="Wei J.T."/>
            <person name="Ye R.Z."/>
            <person name="Que T.C."/>
            <person name="Du C.H."/>
            <person name="Zhou Y.H."/>
            <person name="Cheng J.X."/>
            <person name="Dai P.F."/>
            <person name="Guo W.B."/>
            <person name="Han X.H."/>
            <person name="Huang E.J."/>
            <person name="Li L.F."/>
            <person name="Wei W."/>
            <person name="Gao Y.C."/>
            <person name="Liu J.Z."/>
            <person name="Shao H.Z."/>
            <person name="Wang X."/>
            <person name="Wang C.C."/>
            <person name="Yang T.C."/>
            <person name="Huo Q.B."/>
            <person name="Li W."/>
            <person name="Chen H.Y."/>
            <person name="Chen S.E."/>
            <person name="Zhou L.G."/>
            <person name="Ni X.B."/>
            <person name="Tian J.H."/>
            <person name="Sheng Y."/>
            <person name="Liu T."/>
            <person name="Pan Y.S."/>
            <person name="Xia L.Y."/>
            <person name="Li J."/>
            <person name="Zhao F."/>
            <person name="Cao W.C."/>
        </authorList>
    </citation>
    <scope>NUCLEOTIDE SEQUENCE</scope>
    <source>
        <strain evidence="2">Rmic-2018</strain>
    </source>
</reference>
<dbReference type="EMBL" id="JABSTU010000002">
    <property type="protein sequence ID" value="KAH8037620.1"/>
    <property type="molecule type" value="Genomic_DNA"/>
</dbReference>
<proteinExistence type="predicted"/>
<dbReference type="GO" id="GO:0016485">
    <property type="term" value="P:protein processing"/>
    <property type="evidence" value="ECO:0007669"/>
    <property type="project" value="TreeGrafter"/>
</dbReference>
<sequence length="227" mass="25875">MRQQEKLQAVLNFTAAAKLRAFESDLDTEVRYDPTRRRVHVPATIFSPSSRTNESFFALQLPRVATRLYRAMVQMLTEEEPYGEQLQDLVAGLTENSARALGFLLGCIERNMPHGLATKTQEKIRAKAVLEQAVAVHLAFRAFREMLHVKRIWNLDYRLPGLPDVSSDQLFFIYFALDNCHSEDAVRHGRLTPAAVDELRVSAPLKYLAEFSDAFQCGWQPACRIAY</sequence>
<evidence type="ECO:0000313" key="3">
    <source>
        <dbReference type="Proteomes" id="UP000821866"/>
    </source>
</evidence>